<dbReference type="PATRIC" id="fig|1094508.3.peg.2470"/>
<proteinExistence type="predicted"/>
<name>I3VY38_THESW</name>
<reference evidence="1 2" key="1">
    <citation type="journal article" date="2014" name="Appl. Environ. Microbiol.">
        <title>Profile of Secreted Hydrolases, Associated Proteins, and SlpA in Thermoanaerobacterium saccharolyticum during the Degradation of Hemicellulose.</title>
        <authorList>
            <person name="Currie D.H."/>
            <person name="Guss A.M."/>
            <person name="Herring C.D."/>
            <person name="Giannone R.J."/>
            <person name="Johnson C.M."/>
            <person name="Lankford P.K."/>
            <person name="Brown S.D."/>
            <person name="Hettich R.L."/>
            <person name="Lynd L.R."/>
        </authorList>
    </citation>
    <scope>NUCLEOTIDE SEQUENCE [LARGE SCALE GENOMIC DNA]</scope>
    <source>
        <strain evidence="2">DSM 8691 / JW/SL-YS485</strain>
    </source>
</reference>
<accession>I3VY38</accession>
<dbReference type="EMBL" id="CP003184">
    <property type="protein sequence ID" value="AFK87433.1"/>
    <property type="molecule type" value="Genomic_DNA"/>
</dbReference>
<dbReference type="BioCyc" id="TSAC1094508:GLMA-2465-MONOMER"/>
<dbReference type="KEGG" id="tsh:Tsac_2435"/>
<dbReference type="RefSeq" id="WP_014759269.1">
    <property type="nucleotide sequence ID" value="NC_017992.1"/>
</dbReference>
<dbReference type="Proteomes" id="UP000006178">
    <property type="component" value="Chromosome"/>
</dbReference>
<sequence>MRMMDYDTFQTEEMICPYCGYANPDSFEFGDNEGERECENCGKMFEYTREIEIRYTTTKRGT</sequence>
<dbReference type="AlphaFoldDB" id="I3VY38"/>
<keyword evidence="2" id="KW-1185">Reference proteome</keyword>
<gene>
    <name evidence="1" type="ordered locus">Tsac_2435</name>
</gene>
<protein>
    <submittedName>
        <fullName evidence="1">Uncharacterized protein</fullName>
    </submittedName>
</protein>
<evidence type="ECO:0000313" key="2">
    <source>
        <dbReference type="Proteomes" id="UP000006178"/>
    </source>
</evidence>
<dbReference type="STRING" id="1094508.Tsac_2435"/>
<evidence type="ECO:0000313" key="1">
    <source>
        <dbReference type="EMBL" id="AFK87433.1"/>
    </source>
</evidence>
<dbReference type="SUPFAM" id="SSF57783">
    <property type="entry name" value="Zinc beta-ribbon"/>
    <property type="match status" value="1"/>
</dbReference>
<organism evidence="1 2">
    <name type="scientific">Thermoanaerobacterium saccharolyticum (strain DSM 8691 / JW/SL-YS485)</name>
    <dbReference type="NCBI Taxonomy" id="1094508"/>
    <lineage>
        <taxon>Bacteria</taxon>
        <taxon>Bacillati</taxon>
        <taxon>Bacillota</taxon>
        <taxon>Clostridia</taxon>
        <taxon>Thermoanaerobacterales</taxon>
        <taxon>Thermoanaerobacteraceae</taxon>
        <taxon>Thermoanaerobacterium</taxon>
    </lineage>
</organism>